<dbReference type="Proteomes" id="UP000235661">
    <property type="component" value="Unassembled WGS sequence"/>
</dbReference>
<sequence>MPKSYSKSRQQTDAIMKRELIEDFLLSELAEVKGGQASKDCHCSSGAAETIILEPIEDEPTDPSYPPEGPIWC</sequence>
<proteinExistence type="predicted"/>
<dbReference type="EMBL" id="PNGI01000007">
    <property type="protein sequence ID" value="PMC10575.1"/>
    <property type="molecule type" value="Genomic_DNA"/>
</dbReference>
<dbReference type="AlphaFoldDB" id="A0A2N6Q6F0"/>
<reference evidence="1 2" key="1">
    <citation type="submission" date="2017-09" db="EMBL/GenBank/DDBJ databases">
        <title>Bacterial strain isolated from the female urinary microbiota.</title>
        <authorList>
            <person name="Thomas-White K."/>
            <person name="Kumar N."/>
            <person name="Forster S."/>
            <person name="Putonti C."/>
            <person name="Lawley T."/>
            <person name="Wolfe A.J."/>
        </authorList>
    </citation>
    <scope>NUCLEOTIDE SEQUENCE [LARGE SCALE GENOMIC DNA]</scope>
    <source>
        <strain evidence="1 2">UMB0818</strain>
    </source>
</reference>
<name>A0A2N6Q6F0_9BACT</name>
<organism evidence="1 2">
    <name type="scientific">Hoylesella timonensis</name>
    <dbReference type="NCBI Taxonomy" id="386414"/>
    <lineage>
        <taxon>Bacteria</taxon>
        <taxon>Pseudomonadati</taxon>
        <taxon>Bacteroidota</taxon>
        <taxon>Bacteroidia</taxon>
        <taxon>Bacteroidales</taxon>
        <taxon>Prevotellaceae</taxon>
        <taxon>Hoylesella</taxon>
    </lineage>
</organism>
<gene>
    <name evidence="1" type="ORF">CJ232_04485</name>
</gene>
<evidence type="ECO:0000313" key="2">
    <source>
        <dbReference type="Proteomes" id="UP000235661"/>
    </source>
</evidence>
<comment type="caution">
    <text evidence="1">The sequence shown here is derived from an EMBL/GenBank/DDBJ whole genome shotgun (WGS) entry which is preliminary data.</text>
</comment>
<protein>
    <submittedName>
        <fullName evidence="1">Uncharacterized protein</fullName>
    </submittedName>
</protein>
<accession>A0A2N6Q6F0</accession>
<evidence type="ECO:0000313" key="1">
    <source>
        <dbReference type="EMBL" id="PMC10575.1"/>
    </source>
</evidence>